<feature type="non-terminal residue" evidence="7">
    <location>
        <position position="111"/>
    </location>
</feature>
<dbReference type="Proteomes" id="UP000824469">
    <property type="component" value="Unassembled WGS sequence"/>
</dbReference>
<dbReference type="InterPro" id="IPR045050">
    <property type="entry name" value="Synaptotagmin_plant"/>
</dbReference>
<dbReference type="OMA" id="HQMAKVW"/>
<feature type="domain" description="SMP-LTD" evidence="6">
    <location>
        <begin position="51"/>
        <end position="111"/>
    </location>
</feature>
<accession>A0AA38CN17</accession>
<evidence type="ECO:0000256" key="4">
    <source>
        <dbReference type="ARBA" id="ARBA00023121"/>
    </source>
</evidence>
<gene>
    <name evidence="7" type="ORF">KI387_031250</name>
</gene>
<protein>
    <recommendedName>
        <fullName evidence="6">SMP-LTD domain-containing protein</fullName>
    </recommendedName>
</protein>
<dbReference type="GO" id="GO:0005783">
    <property type="term" value="C:endoplasmic reticulum"/>
    <property type="evidence" value="ECO:0007669"/>
    <property type="project" value="TreeGrafter"/>
</dbReference>
<comment type="caution">
    <text evidence="7">The sequence shown here is derived from an EMBL/GenBank/DDBJ whole genome shotgun (WGS) entry which is preliminary data.</text>
</comment>
<keyword evidence="3" id="KW-0445">Lipid transport</keyword>
<organism evidence="7 8">
    <name type="scientific">Taxus chinensis</name>
    <name type="common">Chinese yew</name>
    <name type="synonym">Taxus wallichiana var. chinensis</name>
    <dbReference type="NCBI Taxonomy" id="29808"/>
    <lineage>
        <taxon>Eukaryota</taxon>
        <taxon>Viridiplantae</taxon>
        <taxon>Streptophyta</taxon>
        <taxon>Embryophyta</taxon>
        <taxon>Tracheophyta</taxon>
        <taxon>Spermatophyta</taxon>
        <taxon>Pinopsida</taxon>
        <taxon>Pinidae</taxon>
        <taxon>Conifers II</taxon>
        <taxon>Cupressales</taxon>
        <taxon>Taxaceae</taxon>
        <taxon>Taxus</taxon>
    </lineage>
</organism>
<dbReference type="PANTHER" id="PTHR10774">
    <property type="entry name" value="EXTENDED SYNAPTOTAGMIN-RELATED"/>
    <property type="match status" value="1"/>
</dbReference>
<evidence type="ECO:0000313" key="7">
    <source>
        <dbReference type="EMBL" id="KAH9299568.1"/>
    </source>
</evidence>
<keyword evidence="8" id="KW-1185">Reference proteome</keyword>
<keyword evidence="2" id="KW-0813">Transport</keyword>
<dbReference type="AlphaFoldDB" id="A0AA38CN17"/>
<evidence type="ECO:0000256" key="1">
    <source>
        <dbReference type="ARBA" id="ARBA00004370"/>
    </source>
</evidence>
<dbReference type="GO" id="GO:0006869">
    <property type="term" value="P:lipid transport"/>
    <property type="evidence" value="ECO:0007669"/>
    <property type="project" value="UniProtKB-KW"/>
</dbReference>
<dbReference type="GO" id="GO:0008289">
    <property type="term" value="F:lipid binding"/>
    <property type="evidence" value="ECO:0007669"/>
    <property type="project" value="UniProtKB-KW"/>
</dbReference>
<dbReference type="EMBL" id="JAHRHJ020000010">
    <property type="protein sequence ID" value="KAH9299568.1"/>
    <property type="molecule type" value="Genomic_DNA"/>
</dbReference>
<feature type="non-terminal residue" evidence="7">
    <location>
        <position position="1"/>
    </location>
</feature>
<evidence type="ECO:0000256" key="2">
    <source>
        <dbReference type="ARBA" id="ARBA00022448"/>
    </source>
</evidence>
<reference evidence="7 8" key="1">
    <citation type="journal article" date="2021" name="Nat. Plants">
        <title>The Taxus genome provides insights into paclitaxel biosynthesis.</title>
        <authorList>
            <person name="Xiong X."/>
            <person name="Gou J."/>
            <person name="Liao Q."/>
            <person name="Li Y."/>
            <person name="Zhou Q."/>
            <person name="Bi G."/>
            <person name="Li C."/>
            <person name="Du R."/>
            <person name="Wang X."/>
            <person name="Sun T."/>
            <person name="Guo L."/>
            <person name="Liang H."/>
            <person name="Lu P."/>
            <person name="Wu Y."/>
            <person name="Zhang Z."/>
            <person name="Ro D.K."/>
            <person name="Shang Y."/>
            <person name="Huang S."/>
            <person name="Yan J."/>
        </authorList>
    </citation>
    <scope>NUCLEOTIDE SEQUENCE [LARGE SCALE GENOMIC DNA]</scope>
    <source>
        <strain evidence="7">Ta-2019</strain>
    </source>
</reference>
<evidence type="ECO:0000256" key="3">
    <source>
        <dbReference type="ARBA" id="ARBA00023055"/>
    </source>
</evidence>
<dbReference type="GO" id="GO:0016020">
    <property type="term" value="C:membrane"/>
    <property type="evidence" value="ECO:0007669"/>
    <property type="project" value="UniProtKB-SubCell"/>
</dbReference>
<evidence type="ECO:0000256" key="5">
    <source>
        <dbReference type="ARBA" id="ARBA00023136"/>
    </source>
</evidence>
<name>A0AA38CN17_TAXCH</name>
<dbReference type="PROSITE" id="PS51847">
    <property type="entry name" value="SMP"/>
    <property type="match status" value="1"/>
</dbReference>
<keyword evidence="5" id="KW-0472">Membrane</keyword>
<dbReference type="PANTHER" id="PTHR10774:SF149">
    <property type="entry name" value="SYNAPTOTAGMIN-5"/>
    <property type="match status" value="1"/>
</dbReference>
<evidence type="ECO:0000259" key="6">
    <source>
        <dbReference type="PROSITE" id="PS51847"/>
    </source>
</evidence>
<evidence type="ECO:0000313" key="8">
    <source>
        <dbReference type="Proteomes" id="UP000824469"/>
    </source>
</evidence>
<dbReference type="InterPro" id="IPR031468">
    <property type="entry name" value="SMP_LBD"/>
</dbReference>
<proteinExistence type="predicted"/>
<comment type="subcellular location">
    <subcellularLocation>
        <location evidence="1">Membrane</location>
    </subcellularLocation>
</comment>
<keyword evidence="4" id="KW-0446">Lipid-binding</keyword>
<sequence>VVVAFVYAQNYRAKQRKQLAGRIAALSKLTLEESKRILPKDSFPPWVVFSNHQKLSWLNHQMAKVWPFVNEAASELIKETIEPIIEQYKPYILASLKFSTFTLGTVAPQFT</sequence>